<protein>
    <recommendedName>
        <fullName evidence="1">Phosphoadenosine phosphosulphate reductase domain-containing protein</fullName>
    </recommendedName>
</protein>
<dbReference type="PANTHER" id="PTHR43196:SF2">
    <property type="entry name" value="PHOSPHOADENOSINE PHOSPHOSULFATE REDUCTASE"/>
    <property type="match status" value="1"/>
</dbReference>
<organism evidence="2 3">
    <name type="scientific">Tannerella forsythia</name>
    <name type="common">Bacteroides forsythus</name>
    <dbReference type="NCBI Taxonomy" id="28112"/>
    <lineage>
        <taxon>Bacteria</taxon>
        <taxon>Pseudomonadati</taxon>
        <taxon>Bacteroidota</taxon>
        <taxon>Bacteroidia</taxon>
        <taxon>Bacteroidales</taxon>
        <taxon>Tannerellaceae</taxon>
        <taxon>Tannerella</taxon>
    </lineage>
</organism>
<dbReference type="EMBL" id="RQYN01000021">
    <property type="protein sequence ID" value="RRD75232.1"/>
    <property type="molecule type" value="Genomic_DNA"/>
</dbReference>
<dbReference type="GO" id="GO:0003824">
    <property type="term" value="F:catalytic activity"/>
    <property type="evidence" value="ECO:0007669"/>
    <property type="project" value="InterPro"/>
</dbReference>
<dbReference type="AlphaFoldDB" id="A0A3P1YW25"/>
<evidence type="ECO:0000259" key="1">
    <source>
        <dbReference type="Pfam" id="PF01507"/>
    </source>
</evidence>
<dbReference type="RefSeq" id="WP_124789980.1">
    <property type="nucleotide sequence ID" value="NZ_RQYN01000021.1"/>
</dbReference>
<evidence type="ECO:0000313" key="3">
    <source>
        <dbReference type="Proteomes" id="UP000279860"/>
    </source>
</evidence>
<dbReference type="Proteomes" id="UP000279860">
    <property type="component" value="Unassembled WGS sequence"/>
</dbReference>
<evidence type="ECO:0000313" key="2">
    <source>
        <dbReference type="EMBL" id="RRD75232.1"/>
    </source>
</evidence>
<sequence>MKIIVTFSGGKDSLAALLWVRNNMSKKITIVFCDTGWESDLTYKYIDEIDKRLNLNIVRLKSKKYSSLVDLAEKKTRFPSSQRRFCTSELKSIPMIDYILDEVNDDFIVVQGIRGAESASRAAMNSQCNYFKYYINPYKVDKNGKPKFHTYRRKEILKFCEKHATDVLRPVFNWSAQQVVNYILDNGLEPNPLYRMGMKRVGCFPCVMCGLSEIHQIATRFPDRIAEVSEHEKRIGSSFFGPDKIPSRFYDREYPLVNDVVRYAKNKYDAGQLFDDSTETTCMSYYGLCE</sequence>
<proteinExistence type="predicted"/>
<dbReference type="SUPFAM" id="SSF52402">
    <property type="entry name" value="Adenine nucleotide alpha hydrolases-like"/>
    <property type="match status" value="1"/>
</dbReference>
<comment type="caution">
    <text evidence="2">The sequence shown here is derived from an EMBL/GenBank/DDBJ whole genome shotgun (WGS) entry which is preliminary data.</text>
</comment>
<dbReference type="InterPro" id="IPR002500">
    <property type="entry name" value="PAPS_reduct_dom"/>
</dbReference>
<dbReference type="InterPro" id="IPR014729">
    <property type="entry name" value="Rossmann-like_a/b/a_fold"/>
</dbReference>
<dbReference type="PANTHER" id="PTHR43196">
    <property type="entry name" value="SULFATE ADENYLYLTRANSFERASE SUBUNIT 2"/>
    <property type="match status" value="1"/>
</dbReference>
<dbReference type="InterPro" id="IPR050128">
    <property type="entry name" value="Sulfate_adenylyltrnsfr_sub2"/>
</dbReference>
<gene>
    <name evidence="2" type="ORF">EII41_06890</name>
</gene>
<feature type="domain" description="Phosphoadenosine phosphosulphate reductase" evidence="1">
    <location>
        <begin position="3"/>
        <end position="207"/>
    </location>
</feature>
<reference evidence="2 3" key="1">
    <citation type="submission" date="2018-11" db="EMBL/GenBank/DDBJ databases">
        <title>Genomes From Bacteria Associated with the Canine Oral Cavity: a Test Case for Automated Genome-Based Taxonomic Assignment.</title>
        <authorList>
            <person name="Coil D.A."/>
            <person name="Jospin G."/>
            <person name="Darling A.E."/>
            <person name="Wallis C."/>
            <person name="Davis I.J."/>
            <person name="Harris S."/>
            <person name="Eisen J.A."/>
            <person name="Holcombe L.J."/>
            <person name="O'Flynn C."/>
        </authorList>
    </citation>
    <scope>NUCLEOTIDE SEQUENCE [LARGE SCALE GENOMIC DNA]</scope>
    <source>
        <strain evidence="2 3">OH1426_COT-023</strain>
    </source>
</reference>
<dbReference type="Pfam" id="PF01507">
    <property type="entry name" value="PAPS_reduct"/>
    <property type="match status" value="1"/>
</dbReference>
<name>A0A3P1YW25_TANFO</name>
<accession>A0A3P1YW25</accession>
<dbReference type="Gene3D" id="3.40.50.620">
    <property type="entry name" value="HUPs"/>
    <property type="match status" value="1"/>
</dbReference>